<dbReference type="PANTHER" id="PTHR43496:SF1">
    <property type="entry name" value="POLYGALACTURONAN_RHAMNOGALACTURONAN TRANSPORT SYSTEM PERMEASE PROTEIN YTEP"/>
    <property type="match status" value="1"/>
</dbReference>
<evidence type="ECO:0000313" key="7">
    <source>
        <dbReference type="EMBL" id="MBM6928494.1"/>
    </source>
</evidence>
<evidence type="ECO:0000256" key="5">
    <source>
        <dbReference type="RuleBase" id="RU363032"/>
    </source>
</evidence>
<comment type="subcellular location">
    <subcellularLocation>
        <location evidence="1 5">Cell membrane</location>
        <topology evidence="1 5">Multi-pass membrane protein</topology>
    </subcellularLocation>
</comment>
<accession>A0ABS2GU60</accession>
<feature type="transmembrane region" description="Helical" evidence="5">
    <location>
        <begin position="61"/>
        <end position="90"/>
    </location>
</feature>
<protein>
    <submittedName>
        <fullName evidence="7">ABC transporter permease subunit</fullName>
    </submittedName>
</protein>
<feature type="transmembrane region" description="Helical" evidence="5">
    <location>
        <begin position="146"/>
        <end position="170"/>
    </location>
</feature>
<evidence type="ECO:0000256" key="2">
    <source>
        <dbReference type="ARBA" id="ARBA00022692"/>
    </source>
</evidence>
<keyword evidence="3 5" id="KW-1133">Transmembrane helix</keyword>
<dbReference type="PANTHER" id="PTHR43496">
    <property type="entry name" value="PROTEIN LPLB"/>
    <property type="match status" value="1"/>
</dbReference>
<proteinExistence type="inferred from homology"/>
<evidence type="ECO:0000259" key="6">
    <source>
        <dbReference type="PROSITE" id="PS50928"/>
    </source>
</evidence>
<evidence type="ECO:0000313" key="8">
    <source>
        <dbReference type="Proteomes" id="UP000777002"/>
    </source>
</evidence>
<name>A0ABS2GU60_9BURK</name>
<reference evidence="7 8" key="1">
    <citation type="journal article" date="2021" name="Sci. Rep.">
        <title>The distribution of antibiotic resistance genes in chicken gut microbiota commensals.</title>
        <authorList>
            <person name="Juricova H."/>
            <person name="Matiasovicova J."/>
            <person name="Kubasova T."/>
            <person name="Cejkova D."/>
            <person name="Rychlik I."/>
        </authorList>
    </citation>
    <scope>NUCLEOTIDE SEQUENCE [LARGE SCALE GENOMIC DNA]</scope>
    <source>
        <strain evidence="7 8">An562</strain>
    </source>
</reference>
<dbReference type="InterPro" id="IPR000515">
    <property type="entry name" value="MetI-like"/>
</dbReference>
<evidence type="ECO:0000256" key="4">
    <source>
        <dbReference type="ARBA" id="ARBA00023136"/>
    </source>
</evidence>
<dbReference type="PROSITE" id="PS50928">
    <property type="entry name" value="ABC_TM1"/>
    <property type="match status" value="2"/>
</dbReference>
<dbReference type="InterPro" id="IPR035906">
    <property type="entry name" value="MetI-like_sf"/>
</dbReference>
<dbReference type="RefSeq" id="WP_205050091.1">
    <property type="nucleotide sequence ID" value="NZ_JACJKX010000006.1"/>
</dbReference>
<keyword evidence="8" id="KW-1185">Reference proteome</keyword>
<sequence>MLSALFGKGQKELKILYVLITLTLAAILLYPLGCVLFQSILTRDGSLGFANYFSLLSQGTFWTALGNSFTVSGISAAIATVMAFFCAYGLHFSRIRPGLKKIIQIIVLLPLFLPSITYGFAVIYSFGRLGLVSQLIAPPPFSIYGFWGLLIADVIYTLPPAFLILYNAFFYVDRNFITVSKLMGDSPSQTFYITAVRPVVGSLMSAFILSFFLSFTDFGIPVSIAGEYEVIATQLYTTMMGAIPNFGEGAVIAMAMLVPSVASVLMLRWVDRFNFRYNKISKAEVAVNPLRDALYLVYYLLISLALLSVFLVMFVVPFVKQWPYQPFFTLDVITRIIGDSSIWQVYEHSVAVALVSAAVGTIFCYAAALVKARSTLPAWCQTTMDSFAMITNTVPGMVLGIGFLFAMSGTPLANTFTILVLANLVHFFTTPYMMATSALSKMNAGWETTGALMGDTWIKTVSRVIVPNSLPTLLQMFQYFFVSAMVTISAVVFLTGARTMLLTTKIKELQYFEKFEEIFVLSLLVFLTNVAAKLIFDALSHYAQNNNGQGLLTKLNNFLQSFTARKASQSI</sequence>
<dbReference type="EMBL" id="JACJKX010000006">
    <property type="protein sequence ID" value="MBM6928494.1"/>
    <property type="molecule type" value="Genomic_DNA"/>
</dbReference>
<comment type="caution">
    <text evidence="7">The sequence shown here is derived from an EMBL/GenBank/DDBJ whole genome shotgun (WGS) entry which is preliminary data.</text>
</comment>
<feature type="transmembrane region" description="Helical" evidence="5">
    <location>
        <begin position="296"/>
        <end position="316"/>
    </location>
</feature>
<dbReference type="SUPFAM" id="SSF161098">
    <property type="entry name" value="MetI-like"/>
    <property type="match status" value="2"/>
</dbReference>
<dbReference type="Gene3D" id="1.10.3720.10">
    <property type="entry name" value="MetI-like"/>
    <property type="match status" value="2"/>
</dbReference>
<feature type="domain" description="ABC transmembrane type-1" evidence="6">
    <location>
        <begin position="65"/>
        <end position="267"/>
    </location>
</feature>
<feature type="transmembrane region" description="Helical" evidence="5">
    <location>
        <begin position="518"/>
        <end position="536"/>
    </location>
</feature>
<keyword evidence="4 5" id="KW-0472">Membrane</keyword>
<keyword evidence="5" id="KW-0813">Transport</keyword>
<dbReference type="CDD" id="cd06261">
    <property type="entry name" value="TM_PBP2"/>
    <property type="match status" value="1"/>
</dbReference>
<feature type="transmembrane region" description="Helical" evidence="5">
    <location>
        <begin position="350"/>
        <end position="368"/>
    </location>
</feature>
<keyword evidence="2 5" id="KW-0812">Transmembrane</keyword>
<feature type="transmembrane region" description="Helical" evidence="5">
    <location>
        <begin position="191"/>
        <end position="213"/>
    </location>
</feature>
<feature type="transmembrane region" description="Helical" evidence="5">
    <location>
        <begin position="249"/>
        <end position="270"/>
    </location>
</feature>
<comment type="similarity">
    <text evidence="5">Belongs to the binding-protein-dependent transport system permease family.</text>
</comment>
<evidence type="ECO:0000256" key="1">
    <source>
        <dbReference type="ARBA" id="ARBA00004651"/>
    </source>
</evidence>
<feature type="transmembrane region" description="Helical" evidence="5">
    <location>
        <begin position="102"/>
        <end position="126"/>
    </location>
</feature>
<feature type="transmembrane region" description="Helical" evidence="5">
    <location>
        <begin position="476"/>
        <end position="497"/>
    </location>
</feature>
<evidence type="ECO:0000256" key="3">
    <source>
        <dbReference type="ARBA" id="ARBA00022989"/>
    </source>
</evidence>
<dbReference type="Pfam" id="PF00528">
    <property type="entry name" value="BPD_transp_1"/>
    <property type="match status" value="2"/>
</dbReference>
<feature type="transmembrane region" description="Helical" evidence="5">
    <location>
        <begin position="15"/>
        <end position="41"/>
    </location>
</feature>
<gene>
    <name evidence="7" type="ORF">H5985_04330</name>
</gene>
<organism evidence="7 8">
    <name type="scientific">Parasutterella secunda</name>
    <dbReference type="NCBI Taxonomy" id="626947"/>
    <lineage>
        <taxon>Bacteria</taxon>
        <taxon>Pseudomonadati</taxon>
        <taxon>Pseudomonadota</taxon>
        <taxon>Betaproteobacteria</taxon>
        <taxon>Burkholderiales</taxon>
        <taxon>Sutterellaceae</taxon>
        <taxon>Parasutterella</taxon>
    </lineage>
</organism>
<feature type="domain" description="ABC transmembrane type-1" evidence="6">
    <location>
        <begin position="346"/>
        <end position="536"/>
    </location>
</feature>
<dbReference type="Proteomes" id="UP000777002">
    <property type="component" value="Unassembled WGS sequence"/>
</dbReference>